<dbReference type="EMBL" id="CP055305">
    <property type="protein sequence ID" value="QLB41715.1"/>
    <property type="molecule type" value="Genomic_DNA"/>
</dbReference>
<evidence type="ECO:0000313" key="4">
    <source>
        <dbReference type="Proteomes" id="UP000509784"/>
    </source>
</evidence>
<name>A0A7H8UM37_9PAST</name>
<gene>
    <name evidence="1" type="ORF">HV559_02275</name>
    <name evidence="2" type="ORF">HV560_02090</name>
</gene>
<organism evidence="1 3">
    <name type="scientific">Mannheimia pernigra</name>
    <dbReference type="NCBI Taxonomy" id="111844"/>
    <lineage>
        <taxon>Bacteria</taxon>
        <taxon>Pseudomonadati</taxon>
        <taxon>Pseudomonadota</taxon>
        <taxon>Gammaproteobacteria</taxon>
        <taxon>Pasteurellales</taxon>
        <taxon>Pasteurellaceae</taxon>
        <taxon>Mannheimia</taxon>
    </lineage>
</organism>
<evidence type="ECO:0000313" key="1">
    <source>
        <dbReference type="EMBL" id="QLB39792.1"/>
    </source>
</evidence>
<dbReference type="Proteomes" id="UP000509660">
    <property type="component" value="Chromosome"/>
</dbReference>
<dbReference type="EMBL" id="CP055306">
    <property type="protein sequence ID" value="QLB39792.1"/>
    <property type="molecule type" value="Genomic_DNA"/>
</dbReference>
<accession>A0A7H8UT99</accession>
<evidence type="ECO:0000313" key="2">
    <source>
        <dbReference type="EMBL" id="QLB41715.1"/>
    </source>
</evidence>
<keyword evidence="3" id="KW-1185">Reference proteome</keyword>
<dbReference type="Proteomes" id="UP000509784">
    <property type="component" value="Chromosome"/>
</dbReference>
<proteinExistence type="predicted"/>
<evidence type="ECO:0000313" key="3">
    <source>
        <dbReference type="Proteomes" id="UP000509660"/>
    </source>
</evidence>
<reference evidence="3 4" key="1">
    <citation type="submission" date="2020-06" db="EMBL/GenBank/DDBJ databases">
        <title>Mannheimia pernigra sp. nov. isolated from bovine respiratory tract.</title>
        <authorList>
            <person name="Kuhnert P."/>
            <person name="Akarsu-Egger H."/>
        </authorList>
    </citation>
    <scope>NUCLEOTIDE SEQUENCE [LARGE SCALE GENOMIC DNA]</scope>
    <source>
        <strain evidence="2 4">17CN0883</strain>
        <strain evidence="1 3">BNO311</strain>
    </source>
</reference>
<dbReference type="RefSeq" id="WP_176807772.1">
    <property type="nucleotide sequence ID" value="NZ_CP055302.1"/>
</dbReference>
<accession>A0A7H8UM37</accession>
<evidence type="ECO:0008006" key="5">
    <source>
        <dbReference type="Google" id="ProtNLM"/>
    </source>
</evidence>
<protein>
    <recommendedName>
        <fullName evidence="5">GIY-YIG domain-containing protein</fullName>
    </recommendedName>
</protein>
<dbReference type="KEGG" id="mpeg:HV560_02090"/>
<dbReference type="AlphaFoldDB" id="A0A7H8UM37"/>
<sequence length="167" mass="19571">MKHVLALIHWFGPFELDKVIGSEWGAKKGLYLITGKQKGDRVANIQYCGKTEYQTYAKRLGRHHRAHFITREREIWLGLLPSVSDEELSYYLDKSEKLLTYYLEPTINKKNTRTIPSPITLISYWFKSSGEEREKRIYLAQQGIDDVISWNGEVFRTSNLRITNNDE</sequence>